<comment type="function">
    <text evidence="9">Catalyzes the phospholipid dependent N-acylation of the N-terminal cysteine of apolipoprotein, the last step in lipoprotein maturation.</text>
</comment>
<name>A0A5S9P1P3_9GAMM</name>
<feature type="transmembrane region" description="Helical" evidence="9">
    <location>
        <begin position="50"/>
        <end position="69"/>
    </location>
</feature>
<evidence type="ECO:0000313" key="11">
    <source>
        <dbReference type="EMBL" id="CAA0097021.1"/>
    </source>
</evidence>
<feature type="domain" description="CN hydrolase" evidence="10">
    <location>
        <begin position="229"/>
        <end position="467"/>
    </location>
</feature>
<accession>A0A5S9P1P3</accession>
<dbReference type="EC" id="2.3.1.269" evidence="9"/>
<evidence type="ECO:0000259" key="10">
    <source>
        <dbReference type="PROSITE" id="PS50263"/>
    </source>
</evidence>
<feature type="transmembrane region" description="Helical" evidence="9">
    <location>
        <begin position="81"/>
        <end position="104"/>
    </location>
</feature>
<dbReference type="PANTHER" id="PTHR38686:SF1">
    <property type="entry name" value="APOLIPOPROTEIN N-ACYLTRANSFERASE"/>
    <property type="match status" value="1"/>
</dbReference>
<comment type="subcellular location">
    <subcellularLocation>
        <location evidence="1 9">Cell membrane</location>
        <topology evidence="1 9">Multi-pass membrane protein</topology>
    </subcellularLocation>
</comment>
<dbReference type="GO" id="GO:0042158">
    <property type="term" value="P:lipoprotein biosynthetic process"/>
    <property type="evidence" value="ECO:0007669"/>
    <property type="project" value="UniProtKB-UniRule"/>
</dbReference>
<keyword evidence="5 9" id="KW-0812">Transmembrane</keyword>
<evidence type="ECO:0000256" key="7">
    <source>
        <dbReference type="ARBA" id="ARBA00023136"/>
    </source>
</evidence>
<proteinExistence type="inferred from homology"/>
<dbReference type="CDD" id="cd07571">
    <property type="entry name" value="ALP_N-acyl_transferase"/>
    <property type="match status" value="1"/>
</dbReference>
<evidence type="ECO:0000256" key="8">
    <source>
        <dbReference type="ARBA" id="ARBA00023315"/>
    </source>
</evidence>
<comment type="pathway">
    <text evidence="9">Protein modification; lipoprotein biosynthesis (N-acyl transfer).</text>
</comment>
<dbReference type="PROSITE" id="PS50263">
    <property type="entry name" value="CN_HYDROLASE"/>
    <property type="match status" value="1"/>
</dbReference>
<dbReference type="OrthoDB" id="9811121at2"/>
<sequence length="505" mass="55973">MTANSRYLIALLTPLCVLLATPPNGLYWIAFIWNVPWLIALTGAPLRSRFAITLATGLGLWCLALWWLVPAVMAFSGASVVLALALFVLLCVVQTIPMLLFVWLDAIRWGYRTDKNAQNSSSLGHVARRIVLRALYFSVLTTWLPLLIPATPLVALYQQPDLLGWLSIGGLPLMTFMFALVQMSLLEIWNSRGKHKHQAVSLGILLLGGILVGLPAAGVFPRSFDATHIRIGAVQPDLDRRSNTAMLFDMSDQLLRSNPVDLLVWPEFPAAFSATDNAEDAAALAAFESSYPVPLMLVSGYVYADTNNHDGGYYNAAQWFQAGVLQQSYYKQRLVPFFEYVPAGVSKDLLPNAAEYKHGSEFQLFDVKPGVRVIPLICYEMLFDDMVKTFVEQGGNLIVNPTSDTWFGDSPGPFYHFALAVFQVVESGIPMVRVANSGISAVVLPSGEIYHQTGLMTPASMVDNVPIPEHPSWHFRYGWILTLLMQGLLLVDFVQRLIQPRRLNS</sequence>
<dbReference type="AlphaFoldDB" id="A0A5S9P1P3"/>
<dbReference type="Pfam" id="PF20154">
    <property type="entry name" value="LNT_N"/>
    <property type="match status" value="1"/>
</dbReference>
<dbReference type="UniPathway" id="UPA00666"/>
<evidence type="ECO:0000313" key="13">
    <source>
        <dbReference type="Proteomes" id="UP000434580"/>
    </source>
</evidence>
<evidence type="ECO:0000256" key="9">
    <source>
        <dbReference type="HAMAP-Rule" id="MF_01148"/>
    </source>
</evidence>
<evidence type="ECO:0000256" key="6">
    <source>
        <dbReference type="ARBA" id="ARBA00022989"/>
    </source>
</evidence>
<dbReference type="NCBIfam" id="TIGR00546">
    <property type="entry name" value="lnt"/>
    <property type="match status" value="1"/>
</dbReference>
<keyword evidence="6 9" id="KW-1133">Transmembrane helix</keyword>
<organism evidence="11 13">
    <name type="scientific">BD1-7 clade bacterium</name>
    <dbReference type="NCBI Taxonomy" id="2029982"/>
    <lineage>
        <taxon>Bacteria</taxon>
        <taxon>Pseudomonadati</taxon>
        <taxon>Pseudomonadota</taxon>
        <taxon>Gammaproteobacteria</taxon>
        <taxon>Cellvibrionales</taxon>
        <taxon>Spongiibacteraceae</taxon>
        <taxon>BD1-7 clade</taxon>
    </lineage>
</organism>
<protein>
    <recommendedName>
        <fullName evidence="9">Apolipoprotein N-acyltransferase</fullName>
        <shortName evidence="9">ALP N-acyltransferase</shortName>
        <ecNumber evidence="9">2.3.1.269</ecNumber>
    </recommendedName>
</protein>
<dbReference type="PANTHER" id="PTHR38686">
    <property type="entry name" value="APOLIPOPROTEIN N-ACYLTRANSFERASE"/>
    <property type="match status" value="1"/>
</dbReference>
<gene>
    <name evidence="11" type="primary">lnt_2</name>
    <name evidence="9" type="synonym">lnt</name>
    <name evidence="12" type="synonym">lnt_1</name>
    <name evidence="12" type="ORF">DPBNPPHM_02059</name>
    <name evidence="11" type="ORF">DPBNPPHM_03479</name>
</gene>
<dbReference type="InterPro" id="IPR003010">
    <property type="entry name" value="C-N_Hydrolase"/>
</dbReference>
<dbReference type="GO" id="GO:0005886">
    <property type="term" value="C:plasma membrane"/>
    <property type="evidence" value="ECO:0007669"/>
    <property type="project" value="UniProtKB-SubCell"/>
</dbReference>
<reference evidence="11 13" key="1">
    <citation type="submission" date="2019-11" db="EMBL/GenBank/DDBJ databases">
        <authorList>
            <person name="Holert J."/>
        </authorList>
    </citation>
    <scope>NUCLEOTIDE SEQUENCE [LARGE SCALE GENOMIC DNA]</scope>
    <source>
        <strain evidence="11">BC5_2</strain>
    </source>
</reference>
<evidence type="ECO:0000313" key="12">
    <source>
        <dbReference type="EMBL" id="CAA0116294.1"/>
    </source>
</evidence>
<evidence type="ECO:0000256" key="3">
    <source>
        <dbReference type="ARBA" id="ARBA00022475"/>
    </source>
</evidence>
<feature type="transmembrane region" description="Helical" evidence="9">
    <location>
        <begin position="25"/>
        <end position="43"/>
    </location>
</feature>
<comment type="similarity">
    <text evidence="2 9">Belongs to the CN hydrolase family. Apolipoprotein N-acyltransferase subfamily.</text>
</comment>
<dbReference type="EMBL" id="CACSII010000005">
    <property type="protein sequence ID" value="CAA0097021.1"/>
    <property type="molecule type" value="Genomic_DNA"/>
</dbReference>
<dbReference type="GO" id="GO:0016410">
    <property type="term" value="F:N-acyltransferase activity"/>
    <property type="evidence" value="ECO:0007669"/>
    <property type="project" value="UniProtKB-UniRule"/>
</dbReference>
<dbReference type="Proteomes" id="UP000434580">
    <property type="component" value="Unassembled WGS sequence"/>
</dbReference>
<dbReference type="InterPro" id="IPR045378">
    <property type="entry name" value="LNT_N"/>
</dbReference>
<keyword evidence="4 9" id="KW-0808">Transferase</keyword>
<feature type="transmembrane region" description="Helical" evidence="9">
    <location>
        <begin position="130"/>
        <end position="150"/>
    </location>
</feature>
<dbReference type="HAMAP" id="MF_01148">
    <property type="entry name" value="Lnt"/>
    <property type="match status" value="1"/>
</dbReference>
<dbReference type="InterPro" id="IPR036526">
    <property type="entry name" value="C-N_Hydrolase_sf"/>
</dbReference>
<dbReference type="Pfam" id="PF00795">
    <property type="entry name" value="CN_hydrolase"/>
    <property type="match status" value="1"/>
</dbReference>
<dbReference type="EMBL" id="CACSII010000018">
    <property type="protein sequence ID" value="CAA0116294.1"/>
    <property type="molecule type" value="Genomic_DNA"/>
</dbReference>
<keyword evidence="8 9" id="KW-0012">Acyltransferase</keyword>
<feature type="transmembrane region" description="Helical" evidence="9">
    <location>
        <begin position="162"/>
        <end position="181"/>
    </location>
</feature>
<dbReference type="InterPro" id="IPR004563">
    <property type="entry name" value="Apolipo_AcylTrfase"/>
</dbReference>
<comment type="catalytic activity">
    <reaction evidence="9">
        <text>N-terminal S-1,2-diacyl-sn-glyceryl-L-cysteinyl-[lipoprotein] + a glycerophospholipid = N-acyl-S-1,2-diacyl-sn-glyceryl-L-cysteinyl-[lipoprotein] + a 2-acyl-sn-glycero-3-phospholipid + H(+)</text>
        <dbReference type="Rhea" id="RHEA:48228"/>
        <dbReference type="Rhea" id="RHEA-COMP:14681"/>
        <dbReference type="Rhea" id="RHEA-COMP:14684"/>
        <dbReference type="ChEBI" id="CHEBI:15378"/>
        <dbReference type="ChEBI" id="CHEBI:136912"/>
        <dbReference type="ChEBI" id="CHEBI:140656"/>
        <dbReference type="ChEBI" id="CHEBI:140657"/>
        <dbReference type="ChEBI" id="CHEBI:140660"/>
        <dbReference type="EC" id="2.3.1.269"/>
    </reaction>
</comment>
<evidence type="ECO:0000256" key="1">
    <source>
        <dbReference type="ARBA" id="ARBA00004651"/>
    </source>
</evidence>
<keyword evidence="11" id="KW-0449">Lipoprotein</keyword>
<keyword evidence="3 9" id="KW-1003">Cell membrane</keyword>
<dbReference type="SUPFAM" id="SSF56317">
    <property type="entry name" value="Carbon-nitrogen hydrolase"/>
    <property type="match status" value="1"/>
</dbReference>
<dbReference type="Gene3D" id="3.60.110.10">
    <property type="entry name" value="Carbon-nitrogen hydrolase"/>
    <property type="match status" value="1"/>
</dbReference>
<keyword evidence="7 9" id="KW-0472">Membrane</keyword>
<evidence type="ECO:0000256" key="4">
    <source>
        <dbReference type="ARBA" id="ARBA00022679"/>
    </source>
</evidence>
<evidence type="ECO:0000256" key="2">
    <source>
        <dbReference type="ARBA" id="ARBA00010065"/>
    </source>
</evidence>
<evidence type="ECO:0000256" key="5">
    <source>
        <dbReference type="ARBA" id="ARBA00022692"/>
    </source>
</evidence>
<feature type="transmembrane region" description="Helical" evidence="9">
    <location>
        <begin position="202"/>
        <end position="220"/>
    </location>
</feature>